<reference evidence="2" key="1">
    <citation type="submission" date="2015-11" db="EMBL/GenBank/DDBJ databases">
        <title>De novo transcriptome assembly of four potential Pierce s Disease insect vectors from Arizona vineyards.</title>
        <authorList>
            <person name="Tassone E.E."/>
        </authorList>
    </citation>
    <scope>NUCLEOTIDE SEQUENCE</scope>
</reference>
<accession>A0A1B6IJN0</accession>
<evidence type="ECO:0000313" key="2">
    <source>
        <dbReference type="EMBL" id="JAS87127.1"/>
    </source>
</evidence>
<dbReference type="EMBL" id="GECU01020579">
    <property type="protein sequence ID" value="JAS87127.1"/>
    <property type="molecule type" value="Transcribed_RNA"/>
</dbReference>
<protein>
    <submittedName>
        <fullName evidence="2">Uncharacterized protein</fullName>
    </submittedName>
</protein>
<gene>
    <name evidence="2" type="ORF">g.7922</name>
</gene>
<feature type="chain" id="PRO_5008585112" evidence="1">
    <location>
        <begin position="19"/>
        <end position="123"/>
    </location>
</feature>
<name>A0A1B6IJN0_9HEMI</name>
<proteinExistence type="predicted"/>
<evidence type="ECO:0000256" key="1">
    <source>
        <dbReference type="SAM" id="SignalP"/>
    </source>
</evidence>
<feature type="signal peptide" evidence="1">
    <location>
        <begin position="1"/>
        <end position="18"/>
    </location>
</feature>
<organism evidence="2">
    <name type="scientific">Homalodisca liturata</name>
    <dbReference type="NCBI Taxonomy" id="320908"/>
    <lineage>
        <taxon>Eukaryota</taxon>
        <taxon>Metazoa</taxon>
        <taxon>Ecdysozoa</taxon>
        <taxon>Arthropoda</taxon>
        <taxon>Hexapoda</taxon>
        <taxon>Insecta</taxon>
        <taxon>Pterygota</taxon>
        <taxon>Neoptera</taxon>
        <taxon>Paraneoptera</taxon>
        <taxon>Hemiptera</taxon>
        <taxon>Auchenorrhyncha</taxon>
        <taxon>Membracoidea</taxon>
        <taxon>Cicadellidae</taxon>
        <taxon>Cicadellinae</taxon>
        <taxon>Proconiini</taxon>
        <taxon>Homalodisca</taxon>
    </lineage>
</organism>
<keyword evidence="1" id="KW-0732">Signal</keyword>
<sequence length="123" mass="13108">MFTSAIIFGLAIITCSHGKTVDKTLVEDLSASISASINKDLESGGDAALGGKSTLKEAVKNVRPQLEHLADLTSPQEATDMVIGRFALSADSGDLATRMGSNRRRHLAALMKNAVMGAQRFRY</sequence>
<dbReference type="AlphaFoldDB" id="A0A1B6IJN0"/>